<name>A0A2G9RCN8_AQUCT</name>
<reference evidence="2" key="1">
    <citation type="journal article" date="2017" name="Nat. Commun.">
        <title>The North American bullfrog draft genome provides insight into hormonal regulation of long noncoding RNA.</title>
        <authorList>
            <person name="Hammond S.A."/>
            <person name="Warren R.L."/>
            <person name="Vandervalk B.P."/>
            <person name="Kucuk E."/>
            <person name="Khan H."/>
            <person name="Gibb E.A."/>
            <person name="Pandoh P."/>
            <person name="Kirk H."/>
            <person name="Zhao Y."/>
            <person name="Jones M."/>
            <person name="Mungall A.J."/>
            <person name="Coope R."/>
            <person name="Pleasance S."/>
            <person name="Moore R.A."/>
            <person name="Holt R.A."/>
            <person name="Round J.M."/>
            <person name="Ohora S."/>
            <person name="Walle B.V."/>
            <person name="Veldhoen N."/>
            <person name="Helbing C.C."/>
            <person name="Birol I."/>
        </authorList>
    </citation>
    <scope>NUCLEOTIDE SEQUENCE [LARGE SCALE GENOMIC DNA]</scope>
</reference>
<sequence length="105" mass="12111">MKKGSIVVPQDVEEGEVEKVLEFGTTTDNVQVVVPKSSHFTSDSAERLIQEILVFSLIRSKSLLQNMEIEQRLKNMIDVLGRIQILKRFLDFFFLKILSKVLIQF</sequence>
<dbReference type="EMBL" id="KV944590">
    <property type="protein sequence ID" value="PIO25639.1"/>
    <property type="molecule type" value="Genomic_DNA"/>
</dbReference>
<evidence type="ECO:0000313" key="1">
    <source>
        <dbReference type="EMBL" id="PIO25639.1"/>
    </source>
</evidence>
<organism evidence="1 2">
    <name type="scientific">Aquarana catesbeiana</name>
    <name type="common">American bullfrog</name>
    <name type="synonym">Rana catesbeiana</name>
    <dbReference type="NCBI Taxonomy" id="8400"/>
    <lineage>
        <taxon>Eukaryota</taxon>
        <taxon>Metazoa</taxon>
        <taxon>Chordata</taxon>
        <taxon>Craniata</taxon>
        <taxon>Vertebrata</taxon>
        <taxon>Euteleostomi</taxon>
        <taxon>Amphibia</taxon>
        <taxon>Batrachia</taxon>
        <taxon>Anura</taxon>
        <taxon>Neobatrachia</taxon>
        <taxon>Ranoidea</taxon>
        <taxon>Ranidae</taxon>
        <taxon>Aquarana</taxon>
    </lineage>
</organism>
<gene>
    <name evidence="1" type="ORF">AB205_0056780</name>
</gene>
<dbReference type="AlphaFoldDB" id="A0A2G9RCN8"/>
<evidence type="ECO:0000313" key="2">
    <source>
        <dbReference type="Proteomes" id="UP000228934"/>
    </source>
</evidence>
<dbReference type="Proteomes" id="UP000228934">
    <property type="component" value="Unassembled WGS sequence"/>
</dbReference>
<keyword evidence="2" id="KW-1185">Reference proteome</keyword>
<protein>
    <submittedName>
        <fullName evidence="1">Uncharacterized protein</fullName>
    </submittedName>
</protein>
<accession>A0A2G9RCN8</accession>
<proteinExistence type="predicted"/>